<dbReference type="GO" id="GO:0016747">
    <property type="term" value="F:acyltransferase activity, transferring groups other than amino-acyl groups"/>
    <property type="evidence" value="ECO:0007669"/>
    <property type="project" value="InterPro"/>
</dbReference>
<dbReference type="PANTHER" id="PTHR43877:SF2">
    <property type="entry name" value="AMINOALKYLPHOSPHONATE N-ACETYLTRANSFERASE-RELATED"/>
    <property type="match status" value="1"/>
</dbReference>
<evidence type="ECO:0000313" key="5">
    <source>
        <dbReference type="Proteomes" id="UP000238365"/>
    </source>
</evidence>
<evidence type="ECO:0000259" key="3">
    <source>
        <dbReference type="PROSITE" id="PS51186"/>
    </source>
</evidence>
<organism evidence="4 5">
    <name type="scientific">Mixta gaviniae</name>
    <dbReference type="NCBI Taxonomy" id="665914"/>
    <lineage>
        <taxon>Bacteria</taxon>
        <taxon>Pseudomonadati</taxon>
        <taxon>Pseudomonadota</taxon>
        <taxon>Gammaproteobacteria</taxon>
        <taxon>Enterobacterales</taxon>
        <taxon>Erwiniaceae</taxon>
        <taxon>Mixta</taxon>
    </lineage>
</organism>
<dbReference type="CDD" id="cd04301">
    <property type="entry name" value="NAT_SF"/>
    <property type="match status" value="1"/>
</dbReference>
<dbReference type="EMBL" id="CP026377">
    <property type="protein sequence ID" value="AUX92602.1"/>
    <property type="molecule type" value="Genomic_DNA"/>
</dbReference>
<protein>
    <recommendedName>
        <fullName evidence="3">N-acetyltransferase domain-containing protein</fullName>
    </recommendedName>
</protein>
<dbReference type="PROSITE" id="PS51186">
    <property type="entry name" value="GNAT"/>
    <property type="match status" value="1"/>
</dbReference>
<accession>A0A2L0IDY3</accession>
<evidence type="ECO:0000256" key="1">
    <source>
        <dbReference type="ARBA" id="ARBA00022679"/>
    </source>
</evidence>
<dbReference type="InterPro" id="IPR000182">
    <property type="entry name" value="GNAT_dom"/>
</dbReference>
<proteinExistence type="predicted"/>
<dbReference type="PANTHER" id="PTHR43877">
    <property type="entry name" value="AMINOALKYLPHOSPHONATE N-ACETYLTRANSFERASE-RELATED-RELATED"/>
    <property type="match status" value="1"/>
</dbReference>
<dbReference type="Pfam" id="PF00583">
    <property type="entry name" value="Acetyltransf_1"/>
    <property type="match status" value="1"/>
</dbReference>
<keyword evidence="2" id="KW-0012">Acyltransferase</keyword>
<evidence type="ECO:0000256" key="2">
    <source>
        <dbReference type="ARBA" id="ARBA00023315"/>
    </source>
</evidence>
<dbReference type="InterPro" id="IPR008125">
    <property type="entry name" value="Streptothricin_AcTrfase"/>
</dbReference>
<dbReference type="AlphaFoldDB" id="A0A2L0IDY3"/>
<feature type="domain" description="N-acetyltransferase" evidence="3">
    <location>
        <begin position="23"/>
        <end position="171"/>
    </location>
</feature>
<sequence>MEEKRARQVTAATATQLRALQGLDYRFTVTQELDAAFDRPVRDGLRNVEPREKNYFNDPQQFAAYLNSRDGALFVALADDRPVGYLAVSRNWNGLALVEDIAIDSGFRRGGYGGALLARAIDWAQQRQLAGVTLETQNTNVAACLLYEKMGFELGGIDRHLYRALHARPAEVALFWYLWFRSR</sequence>
<gene>
    <name evidence="4" type="ORF">C2E15_05600</name>
</gene>
<keyword evidence="5" id="KW-1185">Reference proteome</keyword>
<reference evidence="4 5" key="1">
    <citation type="submission" date="2018-01" db="EMBL/GenBank/DDBJ databases">
        <title>Complete and assembled Genome of Pantoea gaviniae DSM22758T.</title>
        <authorList>
            <person name="Stevens M.J.A."/>
            <person name="Zurfluh K."/>
            <person name="Stephan R."/>
        </authorList>
    </citation>
    <scope>NUCLEOTIDE SEQUENCE [LARGE SCALE GENOMIC DNA]</scope>
    <source>
        <strain evidence="4 5">DSM 22758</strain>
    </source>
</reference>
<dbReference type="Proteomes" id="UP000238365">
    <property type="component" value="Chromosome"/>
</dbReference>
<dbReference type="RefSeq" id="WP_104956492.1">
    <property type="nucleotide sequence ID" value="NZ_CP026377.1"/>
</dbReference>
<name>A0A2L0IDY3_9GAMM</name>
<dbReference type="SUPFAM" id="SSF55729">
    <property type="entry name" value="Acyl-CoA N-acyltransferases (Nat)"/>
    <property type="match status" value="1"/>
</dbReference>
<dbReference type="PRINTS" id="PR01754">
    <property type="entry name" value="SACTRNSFRASE"/>
</dbReference>
<dbReference type="KEGG" id="pgz:C2E15_05600"/>
<dbReference type="InterPro" id="IPR016181">
    <property type="entry name" value="Acyl_CoA_acyltransferase"/>
</dbReference>
<evidence type="ECO:0000313" key="4">
    <source>
        <dbReference type="EMBL" id="AUX92602.1"/>
    </source>
</evidence>
<dbReference type="Gene3D" id="3.40.630.30">
    <property type="match status" value="1"/>
</dbReference>
<keyword evidence="1" id="KW-0808">Transferase</keyword>
<dbReference type="InterPro" id="IPR050832">
    <property type="entry name" value="Bact_Acetyltransf"/>
</dbReference>